<keyword evidence="7" id="KW-1185">Reference proteome</keyword>
<organism evidence="6 7">
    <name type="scientific">Lacisediminihabitans profunda</name>
    <dbReference type="NCBI Taxonomy" id="2594790"/>
    <lineage>
        <taxon>Bacteria</taxon>
        <taxon>Bacillati</taxon>
        <taxon>Actinomycetota</taxon>
        <taxon>Actinomycetes</taxon>
        <taxon>Micrococcales</taxon>
        <taxon>Microbacteriaceae</taxon>
        <taxon>Lacisediminihabitans</taxon>
    </lineage>
</organism>
<keyword evidence="3" id="KW-0804">Transcription</keyword>
<proteinExistence type="predicted"/>
<dbReference type="InterPro" id="IPR009057">
    <property type="entry name" value="Homeodomain-like_sf"/>
</dbReference>
<dbReference type="InterPro" id="IPR023772">
    <property type="entry name" value="DNA-bd_HTH_TetR-type_CS"/>
</dbReference>
<reference evidence="6 7" key="1">
    <citation type="submission" date="2019-08" db="EMBL/GenBank/DDBJ databases">
        <title>Bacterial whole genome sequence for Glaciihabitans sp. CHu50b-6-2.</title>
        <authorList>
            <person name="Jin L."/>
        </authorList>
    </citation>
    <scope>NUCLEOTIDE SEQUENCE [LARGE SCALE GENOMIC DNA]</scope>
    <source>
        <strain evidence="6 7">CHu50b-6-2</strain>
    </source>
</reference>
<evidence type="ECO:0000256" key="1">
    <source>
        <dbReference type="ARBA" id="ARBA00023015"/>
    </source>
</evidence>
<evidence type="ECO:0000256" key="3">
    <source>
        <dbReference type="ARBA" id="ARBA00023163"/>
    </source>
</evidence>
<dbReference type="Pfam" id="PF00440">
    <property type="entry name" value="TetR_N"/>
    <property type="match status" value="1"/>
</dbReference>
<protein>
    <submittedName>
        <fullName evidence="6">TetR/AcrR family transcriptional regulator</fullName>
    </submittedName>
</protein>
<dbReference type="GO" id="GO:0003700">
    <property type="term" value="F:DNA-binding transcription factor activity"/>
    <property type="evidence" value="ECO:0007669"/>
    <property type="project" value="TreeGrafter"/>
</dbReference>
<feature type="DNA-binding region" description="H-T-H motif" evidence="4">
    <location>
        <begin position="46"/>
        <end position="65"/>
    </location>
</feature>
<dbReference type="SUPFAM" id="SSF46689">
    <property type="entry name" value="Homeodomain-like"/>
    <property type="match status" value="1"/>
</dbReference>
<dbReference type="PANTHER" id="PTHR30055:SF234">
    <property type="entry name" value="HTH-TYPE TRANSCRIPTIONAL REGULATOR BETI"/>
    <property type="match status" value="1"/>
</dbReference>
<dbReference type="PROSITE" id="PS01081">
    <property type="entry name" value="HTH_TETR_1"/>
    <property type="match status" value="1"/>
</dbReference>
<keyword evidence="2 4" id="KW-0238">DNA-binding</keyword>
<dbReference type="PROSITE" id="PS50977">
    <property type="entry name" value="HTH_TETR_2"/>
    <property type="match status" value="1"/>
</dbReference>
<feature type="domain" description="HTH tetR-type" evidence="5">
    <location>
        <begin position="23"/>
        <end position="83"/>
    </location>
</feature>
<keyword evidence="1" id="KW-0805">Transcription regulation</keyword>
<accession>A0A5C8ULU6</accession>
<sequence length="217" mass="23473">MAGVKDGRDSRRYTSAIRDDGAKRTRRAILSAARQLILEDGYASASLSRIAAAASVARPTVTARFGSKPALLKALVDEALAGDDEPIPVAERPWFRPVVHSTSVDELSRAYAAVCALVGARTEAIFEVLRRAADSSPELASLWDQVERNRRLGAAMVVRHAVDIGALTASFAERATDALWVYNNPALYRSLVVTCGWSTSDFESWLSRQIAANLVNG</sequence>
<dbReference type="InterPro" id="IPR050109">
    <property type="entry name" value="HTH-type_TetR-like_transc_reg"/>
</dbReference>
<dbReference type="RefSeq" id="WP_147784180.1">
    <property type="nucleotide sequence ID" value="NZ_VRMG01000009.1"/>
</dbReference>
<dbReference type="PANTHER" id="PTHR30055">
    <property type="entry name" value="HTH-TYPE TRANSCRIPTIONAL REGULATOR RUTR"/>
    <property type="match status" value="1"/>
</dbReference>
<dbReference type="Gene3D" id="1.10.357.10">
    <property type="entry name" value="Tetracycline Repressor, domain 2"/>
    <property type="match status" value="1"/>
</dbReference>
<evidence type="ECO:0000313" key="7">
    <source>
        <dbReference type="Proteomes" id="UP000321379"/>
    </source>
</evidence>
<comment type="caution">
    <text evidence="6">The sequence shown here is derived from an EMBL/GenBank/DDBJ whole genome shotgun (WGS) entry which is preliminary data.</text>
</comment>
<dbReference type="PRINTS" id="PR00455">
    <property type="entry name" value="HTHTETR"/>
</dbReference>
<gene>
    <name evidence="6" type="ORF">FVP33_13320</name>
</gene>
<evidence type="ECO:0000256" key="4">
    <source>
        <dbReference type="PROSITE-ProRule" id="PRU00335"/>
    </source>
</evidence>
<name>A0A5C8ULU6_9MICO</name>
<dbReference type="AlphaFoldDB" id="A0A5C8ULU6"/>
<dbReference type="Proteomes" id="UP000321379">
    <property type="component" value="Unassembled WGS sequence"/>
</dbReference>
<dbReference type="InterPro" id="IPR001647">
    <property type="entry name" value="HTH_TetR"/>
</dbReference>
<dbReference type="EMBL" id="VRMG01000009">
    <property type="protein sequence ID" value="TXN29160.1"/>
    <property type="molecule type" value="Genomic_DNA"/>
</dbReference>
<evidence type="ECO:0000313" key="6">
    <source>
        <dbReference type="EMBL" id="TXN29160.1"/>
    </source>
</evidence>
<evidence type="ECO:0000256" key="2">
    <source>
        <dbReference type="ARBA" id="ARBA00023125"/>
    </source>
</evidence>
<evidence type="ECO:0000259" key="5">
    <source>
        <dbReference type="PROSITE" id="PS50977"/>
    </source>
</evidence>
<dbReference type="GO" id="GO:0000976">
    <property type="term" value="F:transcription cis-regulatory region binding"/>
    <property type="evidence" value="ECO:0007669"/>
    <property type="project" value="TreeGrafter"/>
</dbReference>